<protein>
    <recommendedName>
        <fullName evidence="4">Ubiquitin-like protease family profile domain-containing protein</fullName>
    </recommendedName>
</protein>
<evidence type="ECO:0000256" key="2">
    <source>
        <dbReference type="ARBA" id="ARBA00022670"/>
    </source>
</evidence>
<sequence>HSMAAEHCAIFLTYDLNRIWYKALDAELWRSTYSKVFWSKLVWIVPIHRPSECHWVLAVVHLQLQEVHLFDSLAWRSSWRRDIPDISVFITRLVELANRNGYSMQTATK</sequence>
<keyword evidence="3" id="KW-0378">Hydrolase</keyword>
<evidence type="ECO:0000313" key="6">
    <source>
        <dbReference type="Proteomes" id="UP000724874"/>
    </source>
</evidence>
<dbReference type="GO" id="GO:0019783">
    <property type="term" value="F:ubiquitin-like protein peptidase activity"/>
    <property type="evidence" value="ECO:0007669"/>
    <property type="project" value="UniProtKB-ARBA"/>
</dbReference>
<feature type="non-terminal residue" evidence="5">
    <location>
        <position position="1"/>
    </location>
</feature>
<dbReference type="OrthoDB" id="2976051at2759"/>
<evidence type="ECO:0000313" key="5">
    <source>
        <dbReference type="EMBL" id="KAF8911109.1"/>
    </source>
</evidence>
<dbReference type="AlphaFoldDB" id="A0A9P5NYN4"/>
<dbReference type="Gene3D" id="3.40.395.10">
    <property type="entry name" value="Adenoviral Proteinase, Chain A"/>
    <property type="match status" value="1"/>
</dbReference>
<dbReference type="InterPro" id="IPR038765">
    <property type="entry name" value="Papain-like_cys_pep_sf"/>
</dbReference>
<keyword evidence="2" id="KW-0645">Protease</keyword>
<proteinExistence type="inferred from homology"/>
<dbReference type="SUPFAM" id="SSF54001">
    <property type="entry name" value="Cysteine proteinases"/>
    <property type="match status" value="1"/>
</dbReference>
<evidence type="ECO:0000259" key="4">
    <source>
        <dbReference type="Pfam" id="PF02902"/>
    </source>
</evidence>
<evidence type="ECO:0000256" key="3">
    <source>
        <dbReference type="ARBA" id="ARBA00022801"/>
    </source>
</evidence>
<feature type="non-terminal residue" evidence="5">
    <location>
        <position position="109"/>
    </location>
</feature>
<gene>
    <name evidence="5" type="ORF">CPB84DRAFT_1657462</name>
</gene>
<keyword evidence="6" id="KW-1185">Reference proteome</keyword>
<evidence type="ECO:0000256" key="1">
    <source>
        <dbReference type="ARBA" id="ARBA00005234"/>
    </source>
</evidence>
<comment type="caution">
    <text evidence="5">The sequence shown here is derived from an EMBL/GenBank/DDBJ whole genome shotgun (WGS) entry which is preliminary data.</text>
</comment>
<dbReference type="GO" id="GO:0006508">
    <property type="term" value="P:proteolysis"/>
    <property type="evidence" value="ECO:0007669"/>
    <property type="project" value="UniProtKB-KW"/>
</dbReference>
<dbReference type="GO" id="GO:0008234">
    <property type="term" value="F:cysteine-type peptidase activity"/>
    <property type="evidence" value="ECO:0007669"/>
    <property type="project" value="InterPro"/>
</dbReference>
<comment type="similarity">
    <text evidence="1">Belongs to the peptidase C48 family.</text>
</comment>
<reference evidence="5" key="1">
    <citation type="submission" date="2020-11" db="EMBL/GenBank/DDBJ databases">
        <authorList>
            <consortium name="DOE Joint Genome Institute"/>
            <person name="Ahrendt S."/>
            <person name="Riley R."/>
            <person name="Andreopoulos W."/>
            <person name="LaButti K."/>
            <person name="Pangilinan J."/>
            <person name="Ruiz-duenas F.J."/>
            <person name="Barrasa J.M."/>
            <person name="Sanchez-Garcia M."/>
            <person name="Camarero S."/>
            <person name="Miyauchi S."/>
            <person name="Serrano A."/>
            <person name="Linde D."/>
            <person name="Babiker R."/>
            <person name="Drula E."/>
            <person name="Ayuso-Fernandez I."/>
            <person name="Pacheco R."/>
            <person name="Padilla G."/>
            <person name="Ferreira P."/>
            <person name="Barriuso J."/>
            <person name="Kellner H."/>
            <person name="Castanera R."/>
            <person name="Alfaro M."/>
            <person name="Ramirez L."/>
            <person name="Pisabarro A.G."/>
            <person name="Kuo A."/>
            <person name="Tritt A."/>
            <person name="Lipzen A."/>
            <person name="He G."/>
            <person name="Yan M."/>
            <person name="Ng V."/>
            <person name="Cullen D."/>
            <person name="Martin F."/>
            <person name="Rosso M.-N."/>
            <person name="Henrissat B."/>
            <person name="Hibbett D."/>
            <person name="Martinez A.T."/>
            <person name="Grigoriev I.V."/>
        </authorList>
    </citation>
    <scope>NUCLEOTIDE SEQUENCE</scope>
    <source>
        <strain evidence="5">AH 44721</strain>
    </source>
</reference>
<name>A0A9P5NYN4_GYMJU</name>
<organism evidence="5 6">
    <name type="scientific">Gymnopilus junonius</name>
    <name type="common">Spectacular rustgill mushroom</name>
    <name type="synonym">Gymnopilus spectabilis subsp. junonius</name>
    <dbReference type="NCBI Taxonomy" id="109634"/>
    <lineage>
        <taxon>Eukaryota</taxon>
        <taxon>Fungi</taxon>
        <taxon>Dikarya</taxon>
        <taxon>Basidiomycota</taxon>
        <taxon>Agaricomycotina</taxon>
        <taxon>Agaricomycetes</taxon>
        <taxon>Agaricomycetidae</taxon>
        <taxon>Agaricales</taxon>
        <taxon>Agaricineae</taxon>
        <taxon>Hymenogastraceae</taxon>
        <taxon>Gymnopilus</taxon>
    </lineage>
</organism>
<dbReference type="Proteomes" id="UP000724874">
    <property type="component" value="Unassembled WGS sequence"/>
</dbReference>
<dbReference type="InterPro" id="IPR003653">
    <property type="entry name" value="Peptidase_C48_C"/>
</dbReference>
<dbReference type="EMBL" id="JADNYJ010000005">
    <property type="protein sequence ID" value="KAF8911109.1"/>
    <property type="molecule type" value="Genomic_DNA"/>
</dbReference>
<accession>A0A9P5NYN4</accession>
<feature type="domain" description="Ubiquitin-like protease family profile" evidence="4">
    <location>
        <begin position="29"/>
        <end position="74"/>
    </location>
</feature>
<dbReference type="Pfam" id="PF02902">
    <property type="entry name" value="Peptidase_C48"/>
    <property type="match status" value="1"/>
</dbReference>